<dbReference type="PANTHER" id="PTHR24198:SF165">
    <property type="entry name" value="ANKYRIN REPEAT-CONTAINING PROTEIN-RELATED"/>
    <property type="match status" value="1"/>
</dbReference>
<feature type="region of interest" description="Disordered" evidence="4">
    <location>
        <begin position="884"/>
        <end position="910"/>
    </location>
</feature>
<evidence type="ECO:0000256" key="4">
    <source>
        <dbReference type="SAM" id="MobiDB-lite"/>
    </source>
</evidence>
<organism evidence="5 6">
    <name type="scientific">Fusarium agapanthi</name>
    <dbReference type="NCBI Taxonomy" id="1803897"/>
    <lineage>
        <taxon>Eukaryota</taxon>
        <taxon>Fungi</taxon>
        <taxon>Dikarya</taxon>
        <taxon>Ascomycota</taxon>
        <taxon>Pezizomycotina</taxon>
        <taxon>Sordariomycetes</taxon>
        <taxon>Hypocreomycetidae</taxon>
        <taxon>Hypocreales</taxon>
        <taxon>Nectriaceae</taxon>
        <taxon>Fusarium</taxon>
        <taxon>Fusarium fujikuroi species complex</taxon>
    </lineage>
</organism>
<dbReference type="InterPro" id="IPR036770">
    <property type="entry name" value="Ankyrin_rpt-contain_sf"/>
</dbReference>
<proteinExistence type="predicted"/>
<feature type="repeat" description="ANK" evidence="3">
    <location>
        <begin position="246"/>
        <end position="269"/>
    </location>
</feature>
<dbReference type="PANTHER" id="PTHR24198">
    <property type="entry name" value="ANKYRIN REPEAT AND PROTEIN KINASE DOMAIN-CONTAINING PROTEIN"/>
    <property type="match status" value="1"/>
</dbReference>
<dbReference type="PROSITE" id="PS50088">
    <property type="entry name" value="ANK_REPEAT"/>
    <property type="match status" value="6"/>
</dbReference>
<dbReference type="PROSITE" id="PS50297">
    <property type="entry name" value="ANK_REP_REGION"/>
    <property type="match status" value="3"/>
</dbReference>
<dbReference type="SUPFAM" id="SSF48403">
    <property type="entry name" value="Ankyrin repeat"/>
    <property type="match status" value="3"/>
</dbReference>
<evidence type="ECO:0000256" key="1">
    <source>
        <dbReference type="ARBA" id="ARBA00022737"/>
    </source>
</evidence>
<feature type="compositionally biased region" description="Acidic residues" evidence="4">
    <location>
        <begin position="898"/>
        <end position="910"/>
    </location>
</feature>
<keyword evidence="1" id="KW-0677">Repeat</keyword>
<reference evidence="5" key="1">
    <citation type="submission" date="2020-01" db="EMBL/GenBank/DDBJ databases">
        <title>Identification and distribution of gene clusters putatively required for synthesis of sphingolipid metabolism inhibitors in phylogenetically diverse species of the filamentous fungus Fusarium.</title>
        <authorList>
            <person name="Kim H.-S."/>
            <person name="Busman M."/>
            <person name="Brown D.W."/>
            <person name="Divon H."/>
            <person name="Uhlig S."/>
            <person name="Proctor R.H."/>
        </authorList>
    </citation>
    <scope>NUCLEOTIDE SEQUENCE</scope>
    <source>
        <strain evidence="5">NRRL 31653</strain>
    </source>
</reference>
<sequence length="910" mass="100181">MRNDSPTIRAFLEKLFQLEIKNATSSFGQNDVPWPLHLITWLLERGQDPDCYCLATINQHLTLVTPIQQAVDSGYLDLVQLLLRFHARPNLTQGSPCDEALVNLTLESRGSDVEKLRMLNSLFNNKFLNIDEMLRAAIELRNTALLRKILLDGPNVTTYETFWLHPARRRRPKHIRPHVAKSSALMMAVQVGGEIADLMLDYVLQNGQPAPSIMADASIAAAYGGHYSLMLRLDEIHVLRKICNTEGITPLHGAVAGGNRAVCKYLLNRHRGSSTSLILVAAILGNVEIVQLLIEYGGNPNALLSAPDNEWYDYFNIPNIAEGVSQAMLTVLLHWTDHHDSTEGVCMILIRNGATLEPGNVAELSRRCYHRCLEAALEAGGDPNDVGKSKRTALQCALDSSWSSDEEEDQTSRRFLTVELLIKAGANLRGGEVVRAIDLQEEDVVCCLLRNHGTLKDVDEMGKGCLEAEILAQNDSCIQDILEMQEDPIDAGPFCAAILENDWDLVGRLFERARTPTDCHLLEGTAVGLAAEAGELDILNKLLARFTHPSVLESAILPIRIDVRDIEELGRCRSGSAYWRTATDEDKTEGSPLALAALGGTTCGFRELLCHGCSMDRISWSVVAKIERTSEYLEVLREFGTSIGISGRYDSELRPALCSAIAMGKHELMRYLVEVGADVNEMDVSSISSMSPLQIAVLYHKIDMVAYLLENGADVNAPPAFDVGTTALQCAAMCGHIGFAVHLIQLGARVNARGASSYGKSALEEAAQHGRLDMVALLLHHGAVTTGRGRQQLVISVALAQREACHRIAKLLKDNCGWTGADQDLSERVDVNGRYPLGECLWSHCCDEYHNSDTQCVYHYTDKQRRLHYETCEKCWELEGEAGKVHGVDDGNESSFSSEDEDSDSEGIGD</sequence>
<dbReference type="PRINTS" id="PR01415">
    <property type="entry name" value="ANKYRIN"/>
</dbReference>
<name>A0A9P5BCM0_9HYPO</name>
<feature type="repeat" description="ANK" evidence="3">
    <location>
        <begin position="688"/>
        <end position="720"/>
    </location>
</feature>
<dbReference type="Pfam" id="PF12796">
    <property type="entry name" value="Ank_2"/>
    <property type="match status" value="3"/>
</dbReference>
<evidence type="ECO:0000256" key="3">
    <source>
        <dbReference type="PROSITE-ProRule" id="PRU00023"/>
    </source>
</evidence>
<dbReference type="InterPro" id="IPR002110">
    <property type="entry name" value="Ankyrin_rpt"/>
</dbReference>
<evidence type="ECO:0000313" key="5">
    <source>
        <dbReference type="EMBL" id="KAF4498977.1"/>
    </source>
</evidence>
<feature type="repeat" description="ANK" evidence="3">
    <location>
        <begin position="723"/>
        <end position="755"/>
    </location>
</feature>
<dbReference type="AlphaFoldDB" id="A0A9P5BCM0"/>
<keyword evidence="6" id="KW-1185">Reference proteome</keyword>
<dbReference type="Proteomes" id="UP000737391">
    <property type="component" value="Unassembled WGS sequence"/>
</dbReference>
<dbReference type="OrthoDB" id="539213at2759"/>
<accession>A0A9P5BCM0</accession>
<dbReference type="EMBL" id="LUFC02000298">
    <property type="protein sequence ID" value="KAF4498977.1"/>
    <property type="molecule type" value="Genomic_DNA"/>
</dbReference>
<gene>
    <name evidence="5" type="ORF">FAGAP_4853</name>
</gene>
<keyword evidence="2 3" id="KW-0040">ANK repeat</keyword>
<evidence type="ECO:0000256" key="2">
    <source>
        <dbReference type="ARBA" id="ARBA00023043"/>
    </source>
</evidence>
<feature type="repeat" description="ANK" evidence="3">
    <location>
        <begin position="652"/>
        <end position="684"/>
    </location>
</feature>
<dbReference type="Gene3D" id="1.25.40.20">
    <property type="entry name" value="Ankyrin repeat-containing domain"/>
    <property type="match status" value="3"/>
</dbReference>
<feature type="repeat" description="ANK" evidence="3">
    <location>
        <begin position="273"/>
        <end position="305"/>
    </location>
</feature>
<comment type="caution">
    <text evidence="5">The sequence shown here is derived from an EMBL/GenBank/DDBJ whole genome shotgun (WGS) entry which is preliminary data.</text>
</comment>
<protein>
    <submittedName>
        <fullName evidence="5">Sex-determining fem-1</fullName>
    </submittedName>
</protein>
<evidence type="ECO:0000313" key="6">
    <source>
        <dbReference type="Proteomes" id="UP000737391"/>
    </source>
</evidence>
<dbReference type="SMART" id="SM00248">
    <property type="entry name" value="ANK"/>
    <property type="match status" value="9"/>
</dbReference>
<feature type="repeat" description="ANK" evidence="3">
    <location>
        <begin position="758"/>
        <end position="790"/>
    </location>
</feature>